<dbReference type="STRING" id="1348114.OM33_05715"/>
<dbReference type="AlphaFoldDB" id="A0A0A7EDK5"/>
<keyword evidence="3" id="KW-1185">Reference proteome</keyword>
<dbReference type="Pfam" id="PF13487">
    <property type="entry name" value="HD_5"/>
    <property type="match status" value="1"/>
</dbReference>
<evidence type="ECO:0000259" key="1">
    <source>
        <dbReference type="PROSITE" id="PS51832"/>
    </source>
</evidence>
<evidence type="ECO:0000313" key="3">
    <source>
        <dbReference type="Proteomes" id="UP000030341"/>
    </source>
</evidence>
<dbReference type="HOGENOM" id="CLU_709537_0_0_6"/>
<dbReference type="Gene3D" id="1.10.3210.10">
    <property type="entry name" value="Hypothetical protein af1432"/>
    <property type="match status" value="1"/>
</dbReference>
<dbReference type="OrthoDB" id="6289714at2"/>
<protein>
    <recommendedName>
        <fullName evidence="1">HD-GYP domain-containing protein</fullName>
    </recommendedName>
</protein>
<dbReference type="EMBL" id="CP009888">
    <property type="protein sequence ID" value="AIY64694.1"/>
    <property type="molecule type" value="Genomic_DNA"/>
</dbReference>
<evidence type="ECO:0000313" key="2">
    <source>
        <dbReference type="EMBL" id="AIY64694.1"/>
    </source>
</evidence>
<dbReference type="KEGG" id="pseo:OM33_05715"/>
<organism evidence="2 3">
    <name type="scientific">Pseudoalteromonas piratica</name>
    <dbReference type="NCBI Taxonomy" id="1348114"/>
    <lineage>
        <taxon>Bacteria</taxon>
        <taxon>Pseudomonadati</taxon>
        <taxon>Pseudomonadota</taxon>
        <taxon>Gammaproteobacteria</taxon>
        <taxon>Alteromonadales</taxon>
        <taxon>Pseudoalteromonadaceae</taxon>
        <taxon>Pseudoalteromonas</taxon>
    </lineage>
</organism>
<accession>A0A0A7EDK5</accession>
<sequence length="389" mass="43350">MTPDKNGKIRVPITKLEVGDFVEEVTKQLGDVKVVQTGIVRNYFALQALKKKGVIEVLVDTNRSNKSITIEQVSHSKSVKLERLIEASLHWQDRAHILLEETLSRAKSHLPIDLFSLEKLVIDALELTKQNKDALALIVRCKMANNLLISHLVRVALSLAQFCHTQQYQAQASQNLVLSGLLSRLGYQLLPDNLRLPNEKLAAILQQKKQHHITLLLKLLDLSGQPSPQVLRLLTEQNELLDGSGYPNQLDIDKLNSAQRILSIAIAFDGLMFGFDHSKSIGSTAAFRELMEHSPSHYDPDLLQAFIQAIGLYPAGTLVKLASGRIAMVIENQSQLTKPRVKVFYNGDFNHHIAVRIINLAESDDSIEGSAKAQRYDLDIADLVTEDGI</sequence>
<name>A0A0A7EDK5_9GAMM</name>
<dbReference type="PANTHER" id="PTHR43155:SF2">
    <property type="entry name" value="CYCLIC DI-GMP PHOSPHODIESTERASE PA4108"/>
    <property type="match status" value="1"/>
</dbReference>
<reference evidence="2 3" key="1">
    <citation type="submission" date="2014-11" db="EMBL/GenBank/DDBJ databases">
        <title>Complete Genome Sequence of Pseudoalteromonas sp. Strain OCN003 Isolated from Kaneohe Bay, Oahu, Hawaii.</title>
        <authorList>
            <person name="Beurmann S."/>
            <person name="Videau P."/>
            <person name="Ushijima B."/>
            <person name="Smith A.M."/>
            <person name="Aeby G.S."/>
            <person name="Callahan S.M."/>
            <person name="Belcaid M."/>
        </authorList>
    </citation>
    <scope>NUCLEOTIDE SEQUENCE [LARGE SCALE GENOMIC DNA]</scope>
    <source>
        <strain evidence="2 3">OCN003</strain>
    </source>
</reference>
<proteinExistence type="predicted"/>
<feature type="domain" description="HD-GYP" evidence="1">
    <location>
        <begin position="126"/>
        <end position="322"/>
    </location>
</feature>
<dbReference type="Proteomes" id="UP000030341">
    <property type="component" value="Chromosome 1"/>
</dbReference>
<gene>
    <name evidence="2" type="ORF">OM33_05715</name>
</gene>
<dbReference type="PROSITE" id="PS51832">
    <property type="entry name" value="HD_GYP"/>
    <property type="match status" value="1"/>
</dbReference>
<dbReference type="eggNOG" id="COG2206">
    <property type="taxonomic scope" value="Bacteria"/>
</dbReference>
<dbReference type="RefSeq" id="WP_038639839.1">
    <property type="nucleotide sequence ID" value="NZ_CP009888.1"/>
</dbReference>
<dbReference type="PANTHER" id="PTHR43155">
    <property type="entry name" value="CYCLIC DI-GMP PHOSPHODIESTERASE PA4108-RELATED"/>
    <property type="match status" value="1"/>
</dbReference>
<dbReference type="InterPro" id="IPR037522">
    <property type="entry name" value="HD_GYP_dom"/>
</dbReference>